<dbReference type="GO" id="GO:0030151">
    <property type="term" value="F:molybdenum ion binding"/>
    <property type="evidence" value="ECO:0007669"/>
    <property type="project" value="InterPro"/>
</dbReference>
<reference evidence="3 4" key="1">
    <citation type="submission" date="2018-12" db="EMBL/GenBank/DDBJ databases">
        <authorList>
            <consortium name="Pathogen Informatics"/>
        </authorList>
    </citation>
    <scope>NUCLEOTIDE SEQUENCE [LARGE SCALE GENOMIC DNA]</scope>
    <source>
        <strain evidence="3 4">NCTC9702</strain>
    </source>
</reference>
<accession>A0A3S4KJ90</accession>
<evidence type="ECO:0000259" key="2">
    <source>
        <dbReference type="PROSITE" id="PS51340"/>
    </source>
</evidence>
<organism evidence="3 4">
    <name type="scientific">Escherichia coli</name>
    <dbReference type="NCBI Taxonomy" id="562"/>
    <lineage>
        <taxon>Bacteria</taxon>
        <taxon>Pseudomonadati</taxon>
        <taxon>Pseudomonadota</taxon>
        <taxon>Gammaproteobacteria</taxon>
        <taxon>Enterobacterales</taxon>
        <taxon>Enterobacteriaceae</taxon>
        <taxon>Escherichia</taxon>
    </lineage>
</organism>
<sequence>MLTELGLEGDEQAEKKVHGGPDRALCHYPREHYLYWGAGISGTGGVVCCACVWRKISQPTV</sequence>
<gene>
    <name evidence="3" type="primary">yiiM_2</name>
    <name evidence="3" type="ORF">NCTC9702_05732</name>
</gene>
<proteinExistence type="predicted"/>
<dbReference type="InterPro" id="IPR052353">
    <property type="entry name" value="Benzoxazolinone_Detox_Enz"/>
</dbReference>
<dbReference type="PROSITE" id="PS51340">
    <property type="entry name" value="MOSC"/>
    <property type="match status" value="1"/>
</dbReference>
<dbReference type="PANTHER" id="PTHR30212:SF2">
    <property type="entry name" value="PROTEIN YIIM"/>
    <property type="match status" value="1"/>
</dbReference>
<evidence type="ECO:0000313" key="4">
    <source>
        <dbReference type="Proteomes" id="UP000277930"/>
    </source>
</evidence>
<dbReference type="InterPro" id="IPR005302">
    <property type="entry name" value="MoCF_Sase_C"/>
</dbReference>
<dbReference type="GO" id="GO:0003824">
    <property type="term" value="F:catalytic activity"/>
    <property type="evidence" value="ECO:0007669"/>
    <property type="project" value="InterPro"/>
</dbReference>
<dbReference type="GO" id="GO:0030170">
    <property type="term" value="F:pyridoxal phosphate binding"/>
    <property type="evidence" value="ECO:0007669"/>
    <property type="project" value="InterPro"/>
</dbReference>
<dbReference type="Proteomes" id="UP000277930">
    <property type="component" value="Chromosome 1"/>
</dbReference>
<name>A0A3S4KJ90_ECOLX</name>
<keyword evidence="1" id="KW-0812">Transmembrane</keyword>
<dbReference type="SUPFAM" id="SSF50800">
    <property type="entry name" value="PK beta-barrel domain-like"/>
    <property type="match status" value="1"/>
</dbReference>
<evidence type="ECO:0000313" key="3">
    <source>
        <dbReference type="EMBL" id="VED38355.1"/>
    </source>
</evidence>
<dbReference type="PANTHER" id="PTHR30212">
    <property type="entry name" value="PROTEIN YIIM"/>
    <property type="match status" value="1"/>
</dbReference>
<dbReference type="EMBL" id="LR134246">
    <property type="protein sequence ID" value="VED38355.1"/>
    <property type="molecule type" value="Genomic_DNA"/>
</dbReference>
<dbReference type="Gene3D" id="2.40.33.20">
    <property type="entry name" value="PK beta-barrel domain-like"/>
    <property type="match status" value="1"/>
</dbReference>
<protein>
    <submittedName>
        <fullName evidence="3">MOSC domain-containing protein</fullName>
    </submittedName>
</protein>
<dbReference type="AlphaFoldDB" id="A0A3S4KJ90"/>
<dbReference type="InterPro" id="IPR011037">
    <property type="entry name" value="Pyrv_Knase-like_insert_dom_sf"/>
</dbReference>
<evidence type="ECO:0000256" key="1">
    <source>
        <dbReference type="SAM" id="Phobius"/>
    </source>
</evidence>
<keyword evidence="1" id="KW-0472">Membrane</keyword>
<feature type="domain" description="MOSC" evidence="2">
    <location>
        <begin position="1"/>
        <end position="61"/>
    </location>
</feature>
<keyword evidence="1" id="KW-1133">Transmembrane helix</keyword>
<feature type="transmembrane region" description="Helical" evidence="1">
    <location>
        <begin position="33"/>
        <end position="53"/>
    </location>
</feature>